<organism evidence="1">
    <name type="scientific">marine sediment metagenome</name>
    <dbReference type="NCBI Taxonomy" id="412755"/>
    <lineage>
        <taxon>unclassified sequences</taxon>
        <taxon>metagenomes</taxon>
        <taxon>ecological metagenomes</taxon>
    </lineage>
</organism>
<comment type="caution">
    <text evidence="1">The sequence shown here is derived from an EMBL/GenBank/DDBJ whole genome shotgun (WGS) entry which is preliminary data.</text>
</comment>
<accession>A0A0F8W863</accession>
<name>A0A0F8W863_9ZZZZ</name>
<proteinExistence type="predicted"/>
<gene>
    <name evidence="1" type="ORF">LCGC14_3101070</name>
</gene>
<reference evidence="1" key="1">
    <citation type="journal article" date="2015" name="Nature">
        <title>Complex archaea that bridge the gap between prokaryotes and eukaryotes.</title>
        <authorList>
            <person name="Spang A."/>
            <person name="Saw J.H."/>
            <person name="Jorgensen S.L."/>
            <person name="Zaremba-Niedzwiedzka K."/>
            <person name="Martijn J."/>
            <person name="Lind A.E."/>
            <person name="van Eijk R."/>
            <person name="Schleper C."/>
            <person name="Guy L."/>
            <person name="Ettema T.J."/>
        </authorList>
    </citation>
    <scope>NUCLEOTIDE SEQUENCE</scope>
</reference>
<feature type="non-terminal residue" evidence="1">
    <location>
        <position position="1"/>
    </location>
</feature>
<protein>
    <submittedName>
        <fullName evidence="1">Uncharacterized protein</fullName>
    </submittedName>
</protein>
<evidence type="ECO:0000313" key="1">
    <source>
        <dbReference type="EMBL" id="KKK52818.1"/>
    </source>
</evidence>
<sequence>GVTGHATFGDTVTIDGILGVTGWAFSGSTVTMHAQLGVTSHATFGDTVTLHGNFGVTGTATFVTGISNDSGFIMSSVADGGSAVAHTLNTDVAYASASALLLDIQNDGSSKLFVGQSGNMTADGTILTREFVGTVAEQAVNIASGVITITRGAILVDTQDEDATDDLDTITVDGAIGAGTGFLVVKAANSARTVVCKDGTGNLLLAGDFSLTHTHDVLFLAHSGGNWFEISRSDNGT</sequence>
<dbReference type="AlphaFoldDB" id="A0A0F8W863"/>
<dbReference type="EMBL" id="LAZR01066823">
    <property type="protein sequence ID" value="KKK52818.1"/>
    <property type="molecule type" value="Genomic_DNA"/>
</dbReference>